<dbReference type="Pfam" id="PF01408">
    <property type="entry name" value="GFO_IDH_MocA"/>
    <property type="match status" value="1"/>
</dbReference>
<dbReference type="InterPro" id="IPR036291">
    <property type="entry name" value="NAD(P)-bd_dom_sf"/>
</dbReference>
<sequence length="425" mass="47062">MVDFKKLNVLMVGTGEYTTGWTSSGTASTSDKKVGVVGLVMFDLRRRGKVNHLSLAGTNGTKFPAIREHLQKNIAGVYRDMDVSVQTFPGDNQKDPQSYKAAIESLSPGDAITIFTPDSTHYEIALYAVQRGIHVLVAKPAVKLLAHHQTLVEEAKRHNVVVMVEHHKRWDPVYADAVARIRKMGDFGYYYSYMSQPKKQLWTFKDWAGRDSDISYYLNSHHIDIHCWAMEGLAEPMSVTASAATGTATSEPYKCVAGTEDTITLVTQWRSIKTGNLGTAIYTASWAAPLGSDVHSQQYFHCMSAGGEVRVDQAHRGYTVTTDDAGQNSYNPLYMKYTADDDGYYSGQNGYGYQSLEAFVDVCRDVNAGRRTVAEVDKNSGNPTIRNTTITTAILEAGRISLDKEGKRVGLFQNGHGEWRLEILS</sequence>
<proteinExistence type="predicted"/>
<comment type="caution">
    <text evidence="2">The sequence shown here is derived from an EMBL/GenBank/DDBJ whole genome shotgun (WGS) entry which is preliminary data.</text>
</comment>
<dbReference type="InterPro" id="IPR000683">
    <property type="entry name" value="Gfo/Idh/MocA-like_OxRdtase_N"/>
</dbReference>
<evidence type="ECO:0000259" key="1">
    <source>
        <dbReference type="Pfam" id="PF01408"/>
    </source>
</evidence>
<dbReference type="Gene3D" id="3.30.360.10">
    <property type="entry name" value="Dihydrodipicolinate Reductase, domain 2"/>
    <property type="match status" value="1"/>
</dbReference>
<dbReference type="EMBL" id="RBNJ01000999">
    <property type="protein sequence ID" value="RUS33700.1"/>
    <property type="molecule type" value="Genomic_DNA"/>
</dbReference>
<dbReference type="Proteomes" id="UP000274822">
    <property type="component" value="Unassembled WGS sequence"/>
</dbReference>
<dbReference type="GO" id="GO:0000166">
    <property type="term" value="F:nucleotide binding"/>
    <property type="evidence" value="ECO:0007669"/>
    <property type="project" value="InterPro"/>
</dbReference>
<accession>A0A433QV83</accession>
<name>A0A433QV83_9FUNG</name>
<evidence type="ECO:0000313" key="2">
    <source>
        <dbReference type="EMBL" id="RUS33700.1"/>
    </source>
</evidence>
<protein>
    <submittedName>
        <fullName evidence="2">D-galacturonic acid reductase</fullName>
    </submittedName>
</protein>
<keyword evidence="3" id="KW-1185">Reference proteome</keyword>
<dbReference type="SUPFAM" id="SSF51735">
    <property type="entry name" value="NAD(P)-binding Rossmann-fold domains"/>
    <property type="match status" value="1"/>
</dbReference>
<gene>
    <name evidence="2" type="ORF">BC938DRAFT_484328</name>
</gene>
<dbReference type="PANTHER" id="PTHR42840">
    <property type="entry name" value="NAD(P)-BINDING ROSSMANN-FOLD SUPERFAMILY PROTEIN-RELATED"/>
    <property type="match status" value="1"/>
</dbReference>
<organism evidence="2 3">
    <name type="scientific">Jimgerdemannia flammicorona</name>
    <dbReference type="NCBI Taxonomy" id="994334"/>
    <lineage>
        <taxon>Eukaryota</taxon>
        <taxon>Fungi</taxon>
        <taxon>Fungi incertae sedis</taxon>
        <taxon>Mucoromycota</taxon>
        <taxon>Mucoromycotina</taxon>
        <taxon>Endogonomycetes</taxon>
        <taxon>Endogonales</taxon>
        <taxon>Endogonaceae</taxon>
        <taxon>Jimgerdemannia</taxon>
    </lineage>
</organism>
<reference evidence="2 3" key="1">
    <citation type="journal article" date="2018" name="New Phytol.">
        <title>Phylogenomics of Endogonaceae and evolution of mycorrhizas within Mucoromycota.</title>
        <authorList>
            <person name="Chang Y."/>
            <person name="Desiro A."/>
            <person name="Na H."/>
            <person name="Sandor L."/>
            <person name="Lipzen A."/>
            <person name="Clum A."/>
            <person name="Barry K."/>
            <person name="Grigoriev I.V."/>
            <person name="Martin F.M."/>
            <person name="Stajich J.E."/>
            <person name="Smith M.E."/>
            <person name="Bonito G."/>
            <person name="Spatafora J.W."/>
        </authorList>
    </citation>
    <scope>NUCLEOTIDE SEQUENCE [LARGE SCALE GENOMIC DNA]</scope>
    <source>
        <strain evidence="2 3">AD002</strain>
    </source>
</reference>
<dbReference type="AlphaFoldDB" id="A0A433QV83"/>
<dbReference type="GO" id="GO:0016491">
    <property type="term" value="F:oxidoreductase activity"/>
    <property type="evidence" value="ECO:0007669"/>
    <property type="project" value="TreeGrafter"/>
</dbReference>
<dbReference type="PANTHER" id="PTHR42840:SF6">
    <property type="entry name" value="BINDING ROSSMANN FOLD OXIDOREDUCTASE, PUTATIVE (AFU_ORTHOLOGUE AFUA_3G11930)-RELATED"/>
    <property type="match status" value="1"/>
</dbReference>
<feature type="domain" description="Gfo/Idh/MocA-like oxidoreductase N-terminal" evidence="1">
    <location>
        <begin position="61"/>
        <end position="166"/>
    </location>
</feature>
<dbReference type="Gene3D" id="3.40.50.720">
    <property type="entry name" value="NAD(P)-binding Rossmann-like Domain"/>
    <property type="match status" value="1"/>
</dbReference>
<dbReference type="GO" id="GO:0006740">
    <property type="term" value="P:NADPH regeneration"/>
    <property type="evidence" value="ECO:0007669"/>
    <property type="project" value="TreeGrafter"/>
</dbReference>
<evidence type="ECO:0000313" key="3">
    <source>
        <dbReference type="Proteomes" id="UP000274822"/>
    </source>
</evidence>
<dbReference type="GO" id="GO:0005737">
    <property type="term" value="C:cytoplasm"/>
    <property type="evidence" value="ECO:0007669"/>
    <property type="project" value="TreeGrafter"/>
</dbReference>